<dbReference type="PANTHER" id="PTHR44102">
    <property type="entry name" value="PROTEIN NPG1"/>
    <property type="match status" value="1"/>
</dbReference>
<protein>
    <submittedName>
        <fullName evidence="2">43kDa postsynaptic protein</fullName>
    </submittedName>
</protein>
<dbReference type="Gene3D" id="1.25.40.10">
    <property type="entry name" value="Tetratricopeptide repeat domain"/>
    <property type="match status" value="2"/>
</dbReference>
<dbReference type="InterPro" id="IPR011990">
    <property type="entry name" value="TPR-like_helical_dom_sf"/>
</dbReference>
<dbReference type="SMART" id="SM00028">
    <property type="entry name" value="TPR"/>
    <property type="match status" value="5"/>
</dbReference>
<dbReference type="InterPro" id="IPR019734">
    <property type="entry name" value="TPR_rpt"/>
</dbReference>
<keyword evidence="1" id="KW-0802">TPR repeat</keyword>
<name>A0A2U1NBD1_ARTAN</name>
<dbReference type="SUPFAM" id="SSF48452">
    <property type="entry name" value="TPR-like"/>
    <property type="match status" value="3"/>
</dbReference>
<organism evidence="2 3">
    <name type="scientific">Artemisia annua</name>
    <name type="common">Sweet wormwood</name>
    <dbReference type="NCBI Taxonomy" id="35608"/>
    <lineage>
        <taxon>Eukaryota</taxon>
        <taxon>Viridiplantae</taxon>
        <taxon>Streptophyta</taxon>
        <taxon>Embryophyta</taxon>
        <taxon>Tracheophyta</taxon>
        <taxon>Spermatophyta</taxon>
        <taxon>Magnoliopsida</taxon>
        <taxon>eudicotyledons</taxon>
        <taxon>Gunneridae</taxon>
        <taxon>Pentapetalae</taxon>
        <taxon>asterids</taxon>
        <taxon>campanulids</taxon>
        <taxon>Asterales</taxon>
        <taxon>Asteraceae</taxon>
        <taxon>Asteroideae</taxon>
        <taxon>Anthemideae</taxon>
        <taxon>Artemisiinae</taxon>
        <taxon>Artemisia</taxon>
    </lineage>
</organism>
<feature type="repeat" description="TPR" evidence="1">
    <location>
        <begin position="571"/>
        <end position="604"/>
    </location>
</feature>
<keyword evidence="3" id="KW-1185">Reference proteome</keyword>
<dbReference type="PROSITE" id="PS50005">
    <property type="entry name" value="TPR"/>
    <property type="match status" value="1"/>
</dbReference>
<dbReference type="PANTHER" id="PTHR44102:SF17">
    <property type="entry name" value="43KDA POSTSYNAPTIC PROTEIN-RELATED"/>
    <property type="match status" value="1"/>
</dbReference>
<comment type="caution">
    <text evidence="2">The sequence shown here is derived from an EMBL/GenBank/DDBJ whole genome shotgun (WGS) entry which is preliminary data.</text>
</comment>
<dbReference type="InterPro" id="IPR043376">
    <property type="entry name" value="NPG1-like"/>
</dbReference>
<accession>A0A2U1NBD1</accession>
<evidence type="ECO:0000313" key="2">
    <source>
        <dbReference type="EMBL" id="PWA70815.1"/>
    </source>
</evidence>
<dbReference type="AlphaFoldDB" id="A0A2U1NBD1"/>
<evidence type="ECO:0000313" key="3">
    <source>
        <dbReference type="Proteomes" id="UP000245207"/>
    </source>
</evidence>
<sequence length="682" mass="76563">MQPLRSSEQNANEMTISSDKQVTNYFSAANYSRAISKNEHKPEASTIKEAESSLQANVSLNSEEARAVLGRYEYQTGNIEAALCVYEGIDIASATTKLKISLSELVYPKRHSHFYAAPPFTLNTVGLLLEAAYLKSKSLQHFGRYKEAAESCIVILDVIESSLPKGLPETLDTDHKLQETLSNAVEFLPYLFQLANLPQEANLSFKRALLHDWNLNKETIAKIQKEYVVFLLYSGGEEAYNIEEAILLLMNLLRKVLLKEIEWDPSILDHLSYALSIYGGLEYFGKQLEDLLPTVIDNNERSLLLALCYYGQGDNISAIDVLKNIYENDHQNCGLALLIASKIYGDSSNYMEGIRTANKAIQVYKHKCDEMAGVAYSFLGVSLSANSRLAVTDSERDYKQCEALKSLETAGRLTKMVDSRILYELALEMAEQRMLDDALGYVTRLIDLEGGAHLKGWMLLVRILSAQKRFKDGEDIIDAALDQTVKWDRCELLWTKAKLQLAQGQVKRATQTYTQLLAVLQVQSRKHLENRCQSLELEIWNDLAKVYISLSKWDDAEACLSKSKAITNYSASTRHATGLLYEAKGLHKQAFNAYKHALDADPAHVESLISIAGVFKKLGRQSGPVARSFLNEALRIDKMNSTAWYNLGMLLKDEGPMYLSEVADCFQAASVLMETEPIEPFR</sequence>
<gene>
    <name evidence="2" type="ORF">CTI12_AA284450</name>
</gene>
<dbReference type="EMBL" id="PKPP01003175">
    <property type="protein sequence ID" value="PWA70815.1"/>
    <property type="molecule type" value="Genomic_DNA"/>
</dbReference>
<dbReference type="Proteomes" id="UP000245207">
    <property type="component" value="Unassembled WGS sequence"/>
</dbReference>
<evidence type="ECO:0000256" key="1">
    <source>
        <dbReference type="PROSITE-ProRule" id="PRU00339"/>
    </source>
</evidence>
<reference evidence="2 3" key="1">
    <citation type="journal article" date="2018" name="Mol. Plant">
        <title>The genome of Artemisia annua provides insight into the evolution of Asteraceae family and artemisinin biosynthesis.</title>
        <authorList>
            <person name="Shen Q."/>
            <person name="Zhang L."/>
            <person name="Liao Z."/>
            <person name="Wang S."/>
            <person name="Yan T."/>
            <person name="Shi P."/>
            <person name="Liu M."/>
            <person name="Fu X."/>
            <person name="Pan Q."/>
            <person name="Wang Y."/>
            <person name="Lv Z."/>
            <person name="Lu X."/>
            <person name="Zhang F."/>
            <person name="Jiang W."/>
            <person name="Ma Y."/>
            <person name="Chen M."/>
            <person name="Hao X."/>
            <person name="Li L."/>
            <person name="Tang Y."/>
            <person name="Lv G."/>
            <person name="Zhou Y."/>
            <person name="Sun X."/>
            <person name="Brodelius P.E."/>
            <person name="Rose J.K.C."/>
            <person name="Tang K."/>
        </authorList>
    </citation>
    <scope>NUCLEOTIDE SEQUENCE [LARGE SCALE GENOMIC DNA]</scope>
    <source>
        <strain evidence="3">cv. Huhao1</strain>
        <tissue evidence="2">Leaf</tissue>
    </source>
</reference>
<proteinExistence type="predicted"/>
<dbReference type="STRING" id="35608.A0A2U1NBD1"/>
<dbReference type="OrthoDB" id="29013at2759"/>